<dbReference type="PROSITE" id="PS51319">
    <property type="entry name" value="TFIIS_N"/>
    <property type="match status" value="1"/>
</dbReference>
<evidence type="ECO:0000259" key="10">
    <source>
        <dbReference type="PROSITE" id="PS51133"/>
    </source>
</evidence>
<dbReference type="Gene3D" id="1.10.472.30">
    <property type="entry name" value="Transcription elongation factor S-II, central domain"/>
    <property type="match status" value="1"/>
</dbReference>
<dbReference type="PANTHER" id="PTHR11477">
    <property type="entry name" value="TRANSCRIPTION FACTOR S-II ZINC FINGER DOMAIN-CONTAINING PROTEIN"/>
    <property type="match status" value="1"/>
</dbReference>
<dbReference type="NCBIfam" id="TIGR01385">
    <property type="entry name" value="TFSII"/>
    <property type="match status" value="1"/>
</dbReference>
<dbReference type="PROSITE" id="PS00466">
    <property type="entry name" value="ZF_TFIIS_1"/>
    <property type="match status" value="1"/>
</dbReference>
<evidence type="ECO:0000256" key="6">
    <source>
        <dbReference type="PROSITE-ProRule" id="PRU00472"/>
    </source>
</evidence>
<keyword evidence="13" id="KW-0648">Protein biosynthesis</keyword>
<dbReference type="InterPro" id="IPR017923">
    <property type="entry name" value="TFIIS_N"/>
</dbReference>
<evidence type="ECO:0000256" key="5">
    <source>
        <dbReference type="ARBA" id="ARBA00023242"/>
    </source>
</evidence>
<dbReference type="FunCoup" id="A0A1J7I8M7">
    <property type="interactions" value="915"/>
</dbReference>
<sequence>MMDERELAQRIKALSKSVAQNEAPDSILALMNTIKNDAKPTEDMLRSTKAGIFIGKLRSNPNKDIGKLANEIVIKWRKLVDAEKAAKGHRAKNGSPSTPTPASTTTASPAPPPSSSNKPYEGDTEKRHFKVDKVDINRTGNTVRDNCIGMMYNGLAFKRTDSIEEVLVRAVEVEHAAFKHYKGDGNEYRQRMRSLFINLKNKSNRQLGRRVLSGEIPAEKFVAMTEKDLLSEEQRAKDEALEKENLKKAQAPMPAKSISDALKCGKCGQKKVSYSQAQTRSADEPMTTFCECTVCGNRWKFS</sequence>
<gene>
    <name evidence="13" type="ORF">CONLIGDRAFT_604971</name>
</gene>
<dbReference type="PIRSF" id="PIRSF006704">
    <property type="entry name" value="TF_IIS"/>
    <property type="match status" value="1"/>
</dbReference>
<dbReference type="GO" id="GO:0008270">
    <property type="term" value="F:zinc ion binding"/>
    <property type="evidence" value="ECO:0007669"/>
    <property type="project" value="UniProtKB-UniRule"/>
</dbReference>
<evidence type="ECO:0000256" key="9">
    <source>
        <dbReference type="SAM" id="MobiDB-lite"/>
    </source>
</evidence>
<dbReference type="SMART" id="SM00440">
    <property type="entry name" value="ZnF_C2C2"/>
    <property type="match status" value="1"/>
</dbReference>
<dbReference type="OrthoDB" id="44867at2759"/>
<dbReference type="SMART" id="SM00509">
    <property type="entry name" value="TFS2N"/>
    <property type="match status" value="1"/>
</dbReference>
<keyword evidence="4 8" id="KW-0862">Zinc</keyword>
<dbReference type="SUPFAM" id="SSF47676">
    <property type="entry name" value="Conserved domain common to transcription factors TFIIS, elongin A, CRSP70"/>
    <property type="match status" value="1"/>
</dbReference>
<evidence type="ECO:0000256" key="8">
    <source>
        <dbReference type="RuleBase" id="RU368078"/>
    </source>
</evidence>
<dbReference type="GO" id="GO:0000977">
    <property type="term" value="F:RNA polymerase II transcription regulatory region sequence-specific DNA binding"/>
    <property type="evidence" value="ECO:0007669"/>
    <property type="project" value="TreeGrafter"/>
</dbReference>
<keyword evidence="3 6" id="KW-0863">Zinc-finger</keyword>
<keyword evidence="14" id="KW-1185">Reference proteome</keyword>
<comment type="subcellular location">
    <subcellularLocation>
        <location evidence="1 7 8">Nucleus</location>
    </subcellularLocation>
</comment>
<keyword evidence="8" id="KW-0804">Transcription</keyword>
<evidence type="ECO:0000256" key="3">
    <source>
        <dbReference type="ARBA" id="ARBA00022771"/>
    </source>
</evidence>
<dbReference type="GO" id="GO:0031440">
    <property type="term" value="P:regulation of mRNA 3'-end processing"/>
    <property type="evidence" value="ECO:0007669"/>
    <property type="project" value="TreeGrafter"/>
</dbReference>
<feature type="domain" description="TFIIS central" evidence="12">
    <location>
        <begin position="143"/>
        <end position="257"/>
    </location>
</feature>
<evidence type="ECO:0000313" key="13">
    <source>
        <dbReference type="EMBL" id="OIW23999.1"/>
    </source>
</evidence>
<dbReference type="CDD" id="cd13749">
    <property type="entry name" value="Zn-ribbon_TFIIS"/>
    <property type="match status" value="1"/>
</dbReference>
<evidence type="ECO:0000256" key="1">
    <source>
        <dbReference type="ARBA" id="ARBA00004123"/>
    </source>
</evidence>
<dbReference type="GO" id="GO:0005737">
    <property type="term" value="C:cytoplasm"/>
    <property type="evidence" value="ECO:0007669"/>
    <property type="project" value="EnsemblFungi"/>
</dbReference>
<evidence type="ECO:0000259" key="12">
    <source>
        <dbReference type="PROSITE" id="PS51321"/>
    </source>
</evidence>
<evidence type="ECO:0000256" key="2">
    <source>
        <dbReference type="ARBA" id="ARBA00022723"/>
    </source>
</evidence>
<proteinExistence type="inferred from homology"/>
<dbReference type="GO" id="GO:0003746">
    <property type="term" value="F:translation elongation factor activity"/>
    <property type="evidence" value="ECO:0007669"/>
    <property type="project" value="UniProtKB-KW"/>
</dbReference>
<dbReference type="AlphaFoldDB" id="A0A1J7I8M7"/>
<dbReference type="SMART" id="SM00510">
    <property type="entry name" value="TFS2M"/>
    <property type="match status" value="1"/>
</dbReference>
<comment type="function">
    <text evidence="8">Necessary for efficient RNA polymerase II transcription elongation past template-encoded arresting sites.</text>
</comment>
<name>A0A1J7I8M7_9PEZI</name>
<reference evidence="13 14" key="1">
    <citation type="submission" date="2016-10" db="EMBL/GenBank/DDBJ databases">
        <title>Draft genome sequence of Coniochaeta ligniaria NRRL30616, a lignocellulolytic fungus for bioabatement of inhibitors in plant biomass hydrolysates.</title>
        <authorList>
            <consortium name="DOE Joint Genome Institute"/>
            <person name="Jimenez D.J."/>
            <person name="Hector R.E."/>
            <person name="Riley R."/>
            <person name="Sun H."/>
            <person name="Grigoriev I.V."/>
            <person name="Van Elsas J.D."/>
            <person name="Nichols N.N."/>
        </authorList>
    </citation>
    <scope>NUCLEOTIDE SEQUENCE [LARGE SCALE GENOMIC DNA]</scope>
    <source>
        <strain evidence="13 14">NRRL 30616</strain>
    </source>
</reference>
<keyword evidence="13" id="KW-0251">Elongation factor</keyword>
<dbReference type="InterPro" id="IPR006289">
    <property type="entry name" value="TFSII"/>
</dbReference>
<keyword evidence="8" id="KW-0238">DNA-binding</keyword>
<evidence type="ECO:0000313" key="14">
    <source>
        <dbReference type="Proteomes" id="UP000182658"/>
    </source>
</evidence>
<feature type="domain" description="TFIIS-type" evidence="10">
    <location>
        <begin position="260"/>
        <end position="300"/>
    </location>
</feature>
<dbReference type="GO" id="GO:0006368">
    <property type="term" value="P:transcription elongation by RNA polymerase II"/>
    <property type="evidence" value="ECO:0007669"/>
    <property type="project" value="InterPro"/>
</dbReference>
<dbReference type="InterPro" id="IPR003617">
    <property type="entry name" value="TFIIS/CRSP70_N_sub"/>
</dbReference>
<dbReference type="InterPro" id="IPR001222">
    <property type="entry name" value="Znf_TFIIS"/>
</dbReference>
<dbReference type="SUPFAM" id="SSF57783">
    <property type="entry name" value="Zinc beta-ribbon"/>
    <property type="match status" value="1"/>
</dbReference>
<dbReference type="InParanoid" id="A0A1J7I8M7"/>
<dbReference type="Gene3D" id="1.20.930.10">
    <property type="entry name" value="Conserved domain common to transcription factors TFIIS, elongin A, CRSP70"/>
    <property type="match status" value="1"/>
</dbReference>
<dbReference type="GO" id="GO:0001139">
    <property type="term" value="F:RNA polymerase II complex recruiting activity"/>
    <property type="evidence" value="ECO:0007669"/>
    <property type="project" value="TreeGrafter"/>
</dbReference>
<feature type="compositionally biased region" description="Low complexity" evidence="9">
    <location>
        <begin position="95"/>
        <end position="108"/>
    </location>
</feature>
<dbReference type="InterPro" id="IPR036575">
    <property type="entry name" value="TFIIS_cen_dom_sf"/>
</dbReference>
<protein>
    <recommendedName>
        <fullName evidence="8">Transcription elongation factor</fullName>
    </recommendedName>
</protein>
<dbReference type="PANTHER" id="PTHR11477:SF0">
    <property type="entry name" value="IP08861P-RELATED"/>
    <property type="match status" value="1"/>
</dbReference>
<dbReference type="GO" id="GO:0031564">
    <property type="term" value="P:transcription antitermination"/>
    <property type="evidence" value="ECO:0007669"/>
    <property type="project" value="TreeGrafter"/>
</dbReference>
<dbReference type="STRING" id="1408157.A0A1J7I8M7"/>
<feature type="compositionally biased region" description="Basic and acidic residues" evidence="9">
    <location>
        <begin position="120"/>
        <end position="130"/>
    </location>
</feature>
<organism evidence="13 14">
    <name type="scientific">Coniochaeta ligniaria NRRL 30616</name>
    <dbReference type="NCBI Taxonomy" id="1408157"/>
    <lineage>
        <taxon>Eukaryota</taxon>
        <taxon>Fungi</taxon>
        <taxon>Dikarya</taxon>
        <taxon>Ascomycota</taxon>
        <taxon>Pezizomycotina</taxon>
        <taxon>Sordariomycetes</taxon>
        <taxon>Sordariomycetidae</taxon>
        <taxon>Coniochaetales</taxon>
        <taxon>Coniochaetaceae</taxon>
        <taxon>Coniochaeta</taxon>
    </lineage>
</organism>
<dbReference type="FunFam" id="1.10.472.30:FF:000003">
    <property type="entry name" value="Transcription elongation factor S-II"/>
    <property type="match status" value="1"/>
</dbReference>
<dbReference type="SUPFAM" id="SSF46942">
    <property type="entry name" value="Elongation factor TFIIS domain 2"/>
    <property type="match status" value="1"/>
</dbReference>
<dbReference type="FunFam" id="2.20.25.10:FF:000001">
    <property type="entry name" value="Probable Transcription elongation factor S-II"/>
    <property type="match status" value="1"/>
</dbReference>
<keyword evidence="2 8" id="KW-0479">Metal-binding</keyword>
<evidence type="ECO:0000256" key="7">
    <source>
        <dbReference type="PROSITE-ProRule" id="PRU00649"/>
    </source>
</evidence>
<dbReference type="GO" id="GO:0006362">
    <property type="term" value="P:transcription elongation by RNA polymerase I"/>
    <property type="evidence" value="ECO:0007669"/>
    <property type="project" value="TreeGrafter"/>
</dbReference>
<dbReference type="Pfam" id="PF07500">
    <property type="entry name" value="TFIIS_M"/>
    <property type="match status" value="1"/>
</dbReference>
<evidence type="ECO:0000256" key="4">
    <source>
        <dbReference type="ARBA" id="ARBA00022833"/>
    </source>
</evidence>
<feature type="region of interest" description="Disordered" evidence="9">
    <location>
        <begin position="85"/>
        <end position="130"/>
    </location>
</feature>
<dbReference type="Pfam" id="PF01096">
    <property type="entry name" value="Zn_ribbon_TFIIS"/>
    <property type="match status" value="1"/>
</dbReference>
<keyword evidence="8" id="KW-0805">Transcription regulation</keyword>
<keyword evidence="5 7" id="KW-0539">Nucleus</keyword>
<feature type="domain" description="TFIIS N-terminal" evidence="11">
    <location>
        <begin position="5"/>
        <end position="83"/>
    </location>
</feature>
<dbReference type="PROSITE" id="PS51133">
    <property type="entry name" value="ZF_TFIIS_2"/>
    <property type="match status" value="1"/>
</dbReference>
<dbReference type="InterPro" id="IPR035441">
    <property type="entry name" value="TFIIS/LEDGF_dom_sf"/>
</dbReference>
<dbReference type="EMBL" id="KV875105">
    <property type="protein sequence ID" value="OIW23999.1"/>
    <property type="molecule type" value="Genomic_DNA"/>
</dbReference>
<dbReference type="Gene3D" id="2.20.25.10">
    <property type="match status" value="1"/>
</dbReference>
<dbReference type="InterPro" id="IPR035100">
    <property type="entry name" value="TF_IIS-typ"/>
</dbReference>
<dbReference type="Pfam" id="PF08711">
    <property type="entry name" value="Med26"/>
    <property type="match status" value="1"/>
</dbReference>
<dbReference type="GO" id="GO:0005634">
    <property type="term" value="C:nucleus"/>
    <property type="evidence" value="ECO:0007669"/>
    <property type="project" value="UniProtKB-SubCell"/>
</dbReference>
<dbReference type="Proteomes" id="UP000182658">
    <property type="component" value="Unassembled WGS sequence"/>
</dbReference>
<dbReference type="InterPro" id="IPR003618">
    <property type="entry name" value="TFIIS_cen_dom"/>
</dbReference>
<evidence type="ECO:0000259" key="11">
    <source>
        <dbReference type="PROSITE" id="PS51319"/>
    </source>
</evidence>
<accession>A0A1J7I8M7</accession>
<dbReference type="PROSITE" id="PS51321">
    <property type="entry name" value="TFIIS_CENTRAL"/>
    <property type="match status" value="1"/>
</dbReference>
<comment type="similarity">
    <text evidence="8">Belongs to the TFS-II family.</text>
</comment>